<dbReference type="UniPathway" id="UPA00223">
    <property type="reaction ID" value="UER01008"/>
</dbReference>
<evidence type="ECO:0000256" key="4">
    <source>
        <dbReference type="ARBA" id="ARBA00022532"/>
    </source>
</evidence>
<dbReference type="PANTHER" id="PTHR43104">
    <property type="entry name" value="L-2-HYDROXYGLUTARATE DEHYDROGENASE, MITOCHONDRIAL"/>
    <property type="match status" value="1"/>
</dbReference>
<dbReference type="Proteomes" id="UP000315636">
    <property type="component" value="Unassembled WGS sequence"/>
</dbReference>
<dbReference type="RefSeq" id="WP_142505568.1">
    <property type="nucleotide sequence ID" value="NZ_FXTI01000005.1"/>
</dbReference>
<dbReference type="NCBIfam" id="NF003604">
    <property type="entry name" value="PRK05257.1-3"/>
    <property type="match status" value="1"/>
</dbReference>
<comment type="similarity">
    <text evidence="8">Belongs to the MQO family.</text>
</comment>
<protein>
    <recommendedName>
        <fullName evidence="8">Probable malate:quinone oxidoreductase</fullName>
        <ecNumber evidence="8">1.1.5.4</ecNumber>
    </recommendedName>
    <alternativeName>
        <fullName evidence="8">MQO</fullName>
    </alternativeName>
    <alternativeName>
        <fullName evidence="8">Malate dehydrogenase [quinone]</fullName>
    </alternativeName>
</protein>
<dbReference type="GO" id="GO:0047545">
    <property type="term" value="F:(S)-2-hydroxyglutarate dehydrogenase activity"/>
    <property type="evidence" value="ECO:0007669"/>
    <property type="project" value="TreeGrafter"/>
</dbReference>
<dbReference type="PANTHER" id="PTHR43104:SF2">
    <property type="entry name" value="L-2-HYDROXYGLUTARATE DEHYDROGENASE, MITOCHONDRIAL"/>
    <property type="match status" value="1"/>
</dbReference>
<dbReference type="HAMAP" id="MF_00212">
    <property type="entry name" value="MQO"/>
    <property type="match status" value="1"/>
</dbReference>
<keyword evidence="5 8" id="KW-0285">Flavoprotein</keyword>
<dbReference type="NCBIfam" id="NF003603">
    <property type="entry name" value="PRK05257.1-1"/>
    <property type="match status" value="1"/>
</dbReference>
<evidence type="ECO:0000256" key="7">
    <source>
        <dbReference type="ARBA" id="ARBA00023002"/>
    </source>
</evidence>
<evidence type="ECO:0000256" key="1">
    <source>
        <dbReference type="ARBA" id="ARBA00001139"/>
    </source>
</evidence>
<dbReference type="InterPro" id="IPR006231">
    <property type="entry name" value="MQO"/>
</dbReference>
<dbReference type="NCBIfam" id="TIGR01320">
    <property type="entry name" value="mal_quin_oxido"/>
    <property type="match status" value="1"/>
</dbReference>
<evidence type="ECO:0000313" key="10">
    <source>
        <dbReference type="Proteomes" id="UP000315636"/>
    </source>
</evidence>
<evidence type="ECO:0000256" key="5">
    <source>
        <dbReference type="ARBA" id="ARBA00022630"/>
    </source>
</evidence>
<keyword evidence="6 8" id="KW-0274">FAD</keyword>
<dbReference type="GO" id="GO:0006099">
    <property type="term" value="P:tricarboxylic acid cycle"/>
    <property type="evidence" value="ECO:0007669"/>
    <property type="project" value="UniProtKB-UniRule"/>
</dbReference>
<dbReference type="NCBIfam" id="NF003611">
    <property type="entry name" value="PRK05257.3-2"/>
    <property type="match status" value="1"/>
</dbReference>
<dbReference type="AlphaFoldDB" id="A0A521DAK8"/>
<comment type="pathway">
    <text evidence="3 8">Carbohydrate metabolism; tricarboxylic acid cycle; oxaloacetate from (S)-malate (quinone route): step 1/1.</text>
</comment>
<evidence type="ECO:0000313" key="9">
    <source>
        <dbReference type="EMBL" id="SMO68693.1"/>
    </source>
</evidence>
<evidence type="ECO:0000256" key="6">
    <source>
        <dbReference type="ARBA" id="ARBA00022827"/>
    </source>
</evidence>
<comment type="cofactor">
    <cofactor evidence="2 8">
        <name>FAD</name>
        <dbReference type="ChEBI" id="CHEBI:57692"/>
    </cofactor>
</comment>
<dbReference type="NCBIfam" id="NF003606">
    <property type="entry name" value="PRK05257.2-1"/>
    <property type="match status" value="1"/>
</dbReference>
<comment type="catalytic activity">
    <reaction evidence="1 8">
        <text>(S)-malate + a quinone = a quinol + oxaloacetate</text>
        <dbReference type="Rhea" id="RHEA:46012"/>
        <dbReference type="ChEBI" id="CHEBI:15589"/>
        <dbReference type="ChEBI" id="CHEBI:16452"/>
        <dbReference type="ChEBI" id="CHEBI:24646"/>
        <dbReference type="ChEBI" id="CHEBI:132124"/>
        <dbReference type="EC" id="1.1.5.4"/>
    </reaction>
</comment>
<sequence length="500" mass="55378">MSNLPKKTDAILIGAGIMSATLGSLLKELASEWEIKVFEKLENAGEESSNEWNNAGTGHSALCELNYTSEKSDGSIDIKKAIKINEQFQLSRQFWSYLVDRNLIRNPQDFIMPIPHMSFVQGEENVSFLKKRFDALSNNPLFQGMQFSDDPEKLKEWMPLIMEGRTWNEPIAATRIDSGTDVNFGALTRMLFDHLKSKNVEINYNHNVKDIKRTSDGLWEVKVHDINSGKIEYHTAKFVFIGGGGGSLPLLQKTGIPESKHIGGFPVSGLFMVCNNPDVVAQHHAKVYGKAKVGAPPMSVPHLDTRYINNKKTLLFGPFAGFSPKFLKTGSNLDLIGSVKPNNVLTMLAAGIKEMALTKYLIQQVLLSNEKRMEELREFIPNAKSKDWDLVVAGQRVQVIKDTDAGGKGTLQFGTEVVSAADGSIAALLGASPGASTAVHVMLEVLEKCFPQHMQEWKPKIKEMIPSYGLSLVENPDIFQEIHTSTAQTLGLIKKELVYS</sequence>
<dbReference type="NCBIfam" id="NF003610">
    <property type="entry name" value="PRK05257.3-1"/>
    <property type="match status" value="1"/>
</dbReference>
<dbReference type="EMBL" id="FXTI01000005">
    <property type="protein sequence ID" value="SMO68693.1"/>
    <property type="molecule type" value="Genomic_DNA"/>
</dbReference>
<proteinExistence type="inferred from homology"/>
<dbReference type="GO" id="GO:0008924">
    <property type="term" value="F:L-malate dehydrogenase (quinone) activity"/>
    <property type="evidence" value="ECO:0007669"/>
    <property type="project" value="UniProtKB-UniRule"/>
</dbReference>
<keyword evidence="7 8" id="KW-0560">Oxidoreductase</keyword>
<dbReference type="OrthoDB" id="9763983at2"/>
<evidence type="ECO:0000256" key="3">
    <source>
        <dbReference type="ARBA" id="ARBA00005012"/>
    </source>
</evidence>
<keyword evidence="10" id="KW-1185">Reference proteome</keyword>
<accession>A0A521DAK8</accession>
<evidence type="ECO:0000256" key="8">
    <source>
        <dbReference type="HAMAP-Rule" id="MF_00212"/>
    </source>
</evidence>
<dbReference type="InterPro" id="IPR036188">
    <property type="entry name" value="FAD/NAD-bd_sf"/>
</dbReference>
<reference evidence="9 10" key="1">
    <citation type="submission" date="2017-05" db="EMBL/GenBank/DDBJ databases">
        <authorList>
            <person name="Varghese N."/>
            <person name="Submissions S."/>
        </authorList>
    </citation>
    <scope>NUCLEOTIDE SEQUENCE [LARGE SCALE GENOMIC DNA]</scope>
    <source>
        <strain evidence="9 10">DSM 45474</strain>
    </source>
</reference>
<organism evidence="9 10">
    <name type="scientific">Melghirimyces algeriensis</name>
    <dbReference type="NCBI Taxonomy" id="910412"/>
    <lineage>
        <taxon>Bacteria</taxon>
        <taxon>Bacillati</taxon>
        <taxon>Bacillota</taxon>
        <taxon>Bacilli</taxon>
        <taxon>Bacillales</taxon>
        <taxon>Thermoactinomycetaceae</taxon>
        <taxon>Melghirimyces</taxon>
    </lineage>
</organism>
<dbReference type="NCBIfam" id="NF009875">
    <property type="entry name" value="PRK13339.1"/>
    <property type="match status" value="1"/>
</dbReference>
<evidence type="ECO:0000256" key="2">
    <source>
        <dbReference type="ARBA" id="ARBA00001974"/>
    </source>
</evidence>
<name>A0A521DAK8_9BACL</name>
<gene>
    <name evidence="8" type="primary">mqo</name>
    <name evidence="9" type="ORF">SAMN06264849_105253</name>
</gene>
<dbReference type="NCBIfam" id="NF003605">
    <property type="entry name" value="PRK05257.1-4"/>
    <property type="match status" value="1"/>
</dbReference>
<keyword evidence="4 8" id="KW-0816">Tricarboxylic acid cycle</keyword>
<dbReference type="SUPFAM" id="SSF51905">
    <property type="entry name" value="FAD/NAD(P)-binding domain"/>
    <property type="match status" value="1"/>
</dbReference>
<dbReference type="EC" id="1.1.5.4" evidence="8"/>
<dbReference type="NCBIfam" id="NF003608">
    <property type="entry name" value="PRK05257.2-4"/>
    <property type="match status" value="1"/>
</dbReference>
<dbReference type="Pfam" id="PF06039">
    <property type="entry name" value="Mqo"/>
    <property type="match status" value="1"/>
</dbReference>